<dbReference type="AlphaFoldDB" id="Q12LZ1"/>
<dbReference type="Proteomes" id="UP000001982">
    <property type="component" value="Chromosome"/>
</dbReference>
<accession>Q12LZ1</accession>
<dbReference type="eggNOG" id="ENOG5032TED">
    <property type="taxonomic scope" value="Bacteria"/>
</dbReference>
<proteinExistence type="predicted"/>
<dbReference type="RefSeq" id="WP_011496687.1">
    <property type="nucleotide sequence ID" value="NC_007954.1"/>
</dbReference>
<name>Q12LZ1_SHEDO</name>
<dbReference type="HOGENOM" id="CLU_2107347_0_0_6"/>
<gene>
    <name evidence="1" type="ordered locus">Sden_2255</name>
</gene>
<keyword evidence="2" id="KW-1185">Reference proteome</keyword>
<organism evidence="1 2">
    <name type="scientific">Shewanella denitrificans (strain OS217 / ATCC BAA-1090 / DSM 15013)</name>
    <dbReference type="NCBI Taxonomy" id="318161"/>
    <lineage>
        <taxon>Bacteria</taxon>
        <taxon>Pseudomonadati</taxon>
        <taxon>Pseudomonadota</taxon>
        <taxon>Gammaproteobacteria</taxon>
        <taxon>Alteromonadales</taxon>
        <taxon>Shewanellaceae</taxon>
        <taxon>Shewanella</taxon>
    </lineage>
</organism>
<protein>
    <submittedName>
        <fullName evidence="1">Uncharacterized protein</fullName>
    </submittedName>
</protein>
<dbReference type="EMBL" id="CP000302">
    <property type="protein sequence ID" value="ABE55535.1"/>
    <property type="molecule type" value="Genomic_DNA"/>
</dbReference>
<evidence type="ECO:0000313" key="2">
    <source>
        <dbReference type="Proteomes" id="UP000001982"/>
    </source>
</evidence>
<dbReference type="KEGG" id="sdn:Sden_2255"/>
<evidence type="ECO:0000313" key="1">
    <source>
        <dbReference type="EMBL" id="ABE55535.1"/>
    </source>
</evidence>
<reference evidence="1 2" key="1">
    <citation type="submission" date="2006-03" db="EMBL/GenBank/DDBJ databases">
        <title>Complete sequence of Shewanella denitrificans OS217.</title>
        <authorList>
            <consortium name="US DOE Joint Genome Institute"/>
            <person name="Copeland A."/>
            <person name="Lucas S."/>
            <person name="Lapidus A."/>
            <person name="Barry K."/>
            <person name="Detter J.C."/>
            <person name="Glavina del Rio T."/>
            <person name="Hammon N."/>
            <person name="Israni S."/>
            <person name="Dalin E."/>
            <person name="Tice H."/>
            <person name="Pitluck S."/>
            <person name="Brettin T."/>
            <person name="Bruce D."/>
            <person name="Han C."/>
            <person name="Tapia R."/>
            <person name="Gilna P."/>
            <person name="Kiss H."/>
            <person name="Schmutz J."/>
            <person name="Larimer F."/>
            <person name="Land M."/>
            <person name="Hauser L."/>
            <person name="Kyrpides N."/>
            <person name="Lykidis A."/>
            <person name="Richardson P."/>
        </authorList>
    </citation>
    <scope>NUCLEOTIDE SEQUENCE [LARGE SCALE GENOMIC DNA]</scope>
    <source>
        <strain evidence="2">OS217 / ATCC BAA-1090 / DSM 15013</strain>
    </source>
</reference>
<sequence length="115" mass="13405">MDVSISGLAQNVKNALNNYSIPYFEQRIMDAKKSGEEQYVTAEDVHHIVNDLVTGNLQRRREEQKTTGEWLIYAIHENIKYYLCLAKHSDSDDDIRNKINSSCILEFPFLREILK</sequence>
<dbReference type="OrthoDB" id="8778623at2"/>